<dbReference type="PROSITE" id="PS00098">
    <property type="entry name" value="THIOLASE_1"/>
    <property type="match status" value="1"/>
</dbReference>
<organism evidence="10 11">
    <name type="scientific">Gottfriedia solisilvae</name>
    <dbReference type="NCBI Taxonomy" id="1516104"/>
    <lineage>
        <taxon>Bacteria</taxon>
        <taxon>Bacillati</taxon>
        <taxon>Bacillota</taxon>
        <taxon>Bacilli</taxon>
        <taxon>Bacillales</taxon>
        <taxon>Bacillaceae</taxon>
        <taxon>Gottfriedia</taxon>
    </lineage>
</organism>
<feature type="active site" description="Proton acceptor" evidence="6">
    <location>
        <position position="380"/>
    </location>
</feature>
<comment type="similarity">
    <text evidence="1 7">Belongs to the thiolase-like superfamily. Thiolase family.</text>
</comment>
<feature type="domain" description="Thiolase N-terminal" evidence="8">
    <location>
        <begin position="5"/>
        <end position="264"/>
    </location>
</feature>
<evidence type="ECO:0000313" key="11">
    <source>
        <dbReference type="Proteomes" id="UP000626244"/>
    </source>
</evidence>
<protein>
    <recommendedName>
        <fullName evidence="2">acetyl-CoA C-acetyltransferase</fullName>
        <ecNumber evidence="2">2.3.1.9</ecNumber>
    </recommendedName>
    <alternativeName>
        <fullName evidence="5">Acetoacetyl-CoA thiolase</fullName>
    </alternativeName>
</protein>
<keyword evidence="3 7" id="KW-0808">Transferase</keyword>
<evidence type="ECO:0000256" key="2">
    <source>
        <dbReference type="ARBA" id="ARBA00012705"/>
    </source>
</evidence>
<dbReference type="PROSITE" id="PS00099">
    <property type="entry name" value="THIOLASE_3"/>
    <property type="match status" value="1"/>
</dbReference>
<dbReference type="InterPro" id="IPR020617">
    <property type="entry name" value="Thiolase_C"/>
</dbReference>
<gene>
    <name evidence="10" type="primary">thlA</name>
    <name evidence="10" type="ORF">GCM10007380_26590</name>
</gene>
<dbReference type="InterPro" id="IPR002155">
    <property type="entry name" value="Thiolase"/>
</dbReference>
<dbReference type="InterPro" id="IPR020610">
    <property type="entry name" value="Thiolase_AS"/>
</dbReference>
<evidence type="ECO:0000313" key="10">
    <source>
        <dbReference type="EMBL" id="GGI15162.1"/>
    </source>
</evidence>
<evidence type="ECO:0000256" key="4">
    <source>
        <dbReference type="ARBA" id="ARBA00023315"/>
    </source>
</evidence>
<dbReference type="PANTHER" id="PTHR18919">
    <property type="entry name" value="ACETYL-COA C-ACYLTRANSFERASE"/>
    <property type="match status" value="1"/>
</dbReference>
<evidence type="ECO:0000256" key="6">
    <source>
        <dbReference type="PIRSR" id="PIRSR000429-1"/>
    </source>
</evidence>
<dbReference type="Pfam" id="PF02803">
    <property type="entry name" value="Thiolase_C"/>
    <property type="match status" value="1"/>
</dbReference>
<evidence type="ECO:0000256" key="7">
    <source>
        <dbReference type="RuleBase" id="RU003557"/>
    </source>
</evidence>
<evidence type="ECO:0000259" key="9">
    <source>
        <dbReference type="Pfam" id="PF02803"/>
    </source>
</evidence>
<dbReference type="InterPro" id="IPR020615">
    <property type="entry name" value="Thiolase_acyl_enz_int_AS"/>
</dbReference>
<dbReference type="AlphaFoldDB" id="A0A8J3AIK3"/>
<dbReference type="NCBIfam" id="TIGR01930">
    <property type="entry name" value="AcCoA-C-Actrans"/>
    <property type="match status" value="1"/>
</dbReference>
<dbReference type="PANTHER" id="PTHR18919:SF107">
    <property type="entry name" value="ACETYL-COA ACETYLTRANSFERASE, CYTOSOLIC"/>
    <property type="match status" value="1"/>
</dbReference>
<evidence type="ECO:0000259" key="8">
    <source>
        <dbReference type="Pfam" id="PF00108"/>
    </source>
</evidence>
<reference evidence="11" key="1">
    <citation type="journal article" date="2019" name="Int. J. Syst. Evol. Microbiol.">
        <title>The Global Catalogue of Microorganisms (GCM) 10K type strain sequencing project: providing services to taxonomists for standard genome sequencing and annotation.</title>
        <authorList>
            <consortium name="The Broad Institute Genomics Platform"/>
            <consortium name="The Broad Institute Genome Sequencing Center for Infectious Disease"/>
            <person name="Wu L."/>
            <person name="Ma J."/>
        </authorList>
    </citation>
    <scope>NUCLEOTIDE SEQUENCE [LARGE SCALE GENOMIC DNA]</scope>
    <source>
        <strain evidence="11">CGMCC 1.14993</strain>
    </source>
</reference>
<dbReference type="Pfam" id="PF00108">
    <property type="entry name" value="Thiolase_N"/>
    <property type="match status" value="1"/>
</dbReference>
<dbReference type="EC" id="2.3.1.9" evidence="2"/>
<dbReference type="InterPro" id="IPR020613">
    <property type="entry name" value="Thiolase_CS"/>
</dbReference>
<dbReference type="Gene3D" id="3.40.47.10">
    <property type="match status" value="2"/>
</dbReference>
<dbReference type="CDD" id="cd00751">
    <property type="entry name" value="thiolase"/>
    <property type="match status" value="1"/>
</dbReference>
<comment type="caution">
    <text evidence="10">The sequence shown here is derived from an EMBL/GenBank/DDBJ whole genome shotgun (WGS) entry which is preliminary data.</text>
</comment>
<dbReference type="SUPFAM" id="SSF53901">
    <property type="entry name" value="Thiolase-like"/>
    <property type="match status" value="2"/>
</dbReference>
<name>A0A8J3AIK3_9BACI</name>
<evidence type="ECO:0000256" key="3">
    <source>
        <dbReference type="ARBA" id="ARBA00022679"/>
    </source>
</evidence>
<feature type="active site" description="Acyl-thioester intermediate" evidence="6">
    <location>
        <position position="89"/>
    </location>
</feature>
<evidence type="ECO:0000256" key="5">
    <source>
        <dbReference type="ARBA" id="ARBA00030755"/>
    </source>
</evidence>
<dbReference type="FunFam" id="3.40.47.10:FF:000010">
    <property type="entry name" value="Acetyl-CoA acetyltransferase (Thiolase)"/>
    <property type="match status" value="1"/>
</dbReference>
<dbReference type="InterPro" id="IPR020616">
    <property type="entry name" value="Thiolase_N"/>
</dbReference>
<evidence type="ECO:0000256" key="1">
    <source>
        <dbReference type="ARBA" id="ARBA00010982"/>
    </source>
</evidence>
<dbReference type="RefSeq" id="WP_087999885.1">
    <property type="nucleotide sequence ID" value="NZ_BMHB01000001.1"/>
</dbReference>
<dbReference type="InterPro" id="IPR016039">
    <property type="entry name" value="Thiolase-like"/>
</dbReference>
<accession>A0A8J3AIK3</accession>
<dbReference type="PROSITE" id="PS00737">
    <property type="entry name" value="THIOLASE_2"/>
    <property type="match status" value="1"/>
</dbReference>
<feature type="domain" description="Thiolase C-terminal" evidence="9">
    <location>
        <begin position="273"/>
        <end position="392"/>
    </location>
</feature>
<sequence length="396" mass="41778">MGEKVVIVSAVRTAIGNFNGSLKDISAVELGAKVIAEALNRAGIHGHQVDEVIMGNVLQSGLGQNPARQAAIKAGLPQSVSAMTINKVCGSGLKTIHLATQAILAGDADIIVAGGMENMSQAPYLLQGAREGYKMGHQKVVDSMISDGLWCAFNDYHMGITAENLANQYEISREAQDQFAIHSQQKAEQAIKNGNFVEEIVAVEIPQRKKDPIIFKEDEYPKFGSSFEKISTLRPAFNKNGTVTAANASGINDGASAVVVMSEKKAKELGIVPLVKISANSSAGVDPSIMGIGAAFAAKKVIEKSNIELSEIGLIEANEAFAAQSLSVMKECGFDENIVNVNGGAIALGHPIGASGTRILVSLIHEMKRRETRYGLATLCIGGGQGVATIIENCFE</sequence>
<dbReference type="EMBL" id="BMHB01000001">
    <property type="protein sequence ID" value="GGI15162.1"/>
    <property type="molecule type" value="Genomic_DNA"/>
</dbReference>
<proteinExistence type="inferred from homology"/>
<dbReference type="Proteomes" id="UP000626244">
    <property type="component" value="Unassembled WGS sequence"/>
</dbReference>
<dbReference type="PIRSF" id="PIRSF000429">
    <property type="entry name" value="Ac-CoA_Ac_transf"/>
    <property type="match status" value="1"/>
</dbReference>
<keyword evidence="11" id="KW-1185">Reference proteome</keyword>
<feature type="active site" description="Proton acceptor" evidence="6">
    <location>
        <position position="350"/>
    </location>
</feature>
<dbReference type="OrthoDB" id="9764892at2"/>
<dbReference type="GO" id="GO:0003985">
    <property type="term" value="F:acetyl-CoA C-acetyltransferase activity"/>
    <property type="evidence" value="ECO:0007669"/>
    <property type="project" value="UniProtKB-EC"/>
</dbReference>
<keyword evidence="4 7" id="KW-0012">Acyltransferase</keyword>